<dbReference type="GO" id="GO:0046872">
    <property type="term" value="F:metal ion binding"/>
    <property type="evidence" value="ECO:0007669"/>
    <property type="project" value="UniProtKB-UniRule"/>
</dbReference>
<keyword evidence="5 12" id="KW-0349">Heme</keyword>
<evidence type="ECO:0000256" key="11">
    <source>
        <dbReference type="ARBA" id="ARBA00023136"/>
    </source>
</evidence>
<dbReference type="PANTHER" id="PTHR30365">
    <property type="entry name" value="CYTOCHROME D UBIQUINOL OXIDASE"/>
    <property type="match status" value="1"/>
</dbReference>
<dbReference type="GO" id="GO:0016682">
    <property type="term" value="F:oxidoreductase activity, acting on diphenols and related substances as donors, oxygen as acceptor"/>
    <property type="evidence" value="ECO:0007669"/>
    <property type="project" value="TreeGrafter"/>
</dbReference>
<sequence>MFNIGMSVVSLARFQFAMTTIFHFFFVPMSIGLGLLVAIMETMYVIKKKPIYLTMTKFWGKIFLLSFAVGVVTGIIQEFQFGMNWSNYSRFMGDIFGAPLAIEALLAFFLESTFLGVWMFTWDKMKPVWHSLMIWLVVIGSTLSALWILAANSFMQNPVGYKIDPKTGHAVMTDFFAIIKNQQLWYEFPHVIFGAFVTGSFIVAGASAWMLFRKKSPAFFRKSMRLGLIVGLFGLLGGFVSGDGQMLYLTKDQPMKFAAAEGEYKNVKSPAAWSVVQISNTKEKTASYRIEIPYMLDLLTYHKPSGDITGMDQVNKDLHKKYDKKFGKNMNYYPPVNTLFYSFRIMVAGAGALGMLSILGLWFSRKRKNTIVKQKWLLLLLTLATFGPFLINSCGWIVTELGRNPWVVYGLLPIADAVSPSTSAAAVLFTIIVYFFLFSFLGAFMFVYAKKNLEKGPEAIDDTIEYDTEDPFSKEAFSK</sequence>
<keyword evidence="11 12" id="KW-0472">Membrane</keyword>
<feature type="transmembrane region" description="Helical" evidence="12">
    <location>
        <begin position="96"/>
        <end position="120"/>
    </location>
</feature>
<dbReference type="GO" id="GO:0005886">
    <property type="term" value="C:plasma membrane"/>
    <property type="evidence" value="ECO:0007669"/>
    <property type="project" value="UniProtKB-SubCell"/>
</dbReference>
<keyword evidence="6 12" id="KW-0812">Transmembrane</keyword>
<evidence type="ECO:0000256" key="6">
    <source>
        <dbReference type="ARBA" id="ARBA00022692"/>
    </source>
</evidence>
<keyword evidence="7 12" id="KW-0479">Metal-binding</keyword>
<evidence type="ECO:0000256" key="3">
    <source>
        <dbReference type="ARBA" id="ARBA00022448"/>
    </source>
</evidence>
<name>A0A9Q9E1V4_9LACO</name>
<proteinExistence type="inferred from homology"/>
<evidence type="ECO:0000313" key="14">
    <source>
        <dbReference type="Proteomes" id="UP001055911"/>
    </source>
</evidence>
<feature type="transmembrane region" description="Helical" evidence="12">
    <location>
        <begin position="191"/>
        <end position="212"/>
    </location>
</feature>
<evidence type="ECO:0000256" key="10">
    <source>
        <dbReference type="ARBA" id="ARBA00023004"/>
    </source>
</evidence>
<evidence type="ECO:0000313" key="13">
    <source>
        <dbReference type="EMBL" id="USS89135.1"/>
    </source>
</evidence>
<feature type="transmembrane region" description="Helical" evidence="12">
    <location>
        <begin position="132"/>
        <end position="150"/>
    </location>
</feature>
<accession>A0A9Q9E1V4</accession>
<dbReference type="GO" id="GO:0070069">
    <property type="term" value="C:cytochrome complex"/>
    <property type="evidence" value="ECO:0007669"/>
    <property type="project" value="UniProtKB-UniRule"/>
</dbReference>
<gene>
    <name evidence="13" type="ORF">M3M40_06575</name>
</gene>
<keyword evidence="4 12" id="KW-1003">Cell membrane</keyword>
<evidence type="ECO:0000256" key="1">
    <source>
        <dbReference type="ARBA" id="ARBA00004651"/>
    </source>
</evidence>
<evidence type="ECO:0000256" key="7">
    <source>
        <dbReference type="ARBA" id="ARBA00022723"/>
    </source>
</evidence>
<reference evidence="13" key="1">
    <citation type="submission" date="2022-05" db="EMBL/GenBank/DDBJ databases">
        <authorList>
            <person name="Oliphant S.A."/>
            <person name="Watson-Haigh N.S."/>
            <person name="Sumby K.M."/>
            <person name="Gardner J.M."/>
            <person name="Jiranek V."/>
        </authorList>
    </citation>
    <scope>NUCLEOTIDE SEQUENCE</scope>
    <source>
        <strain evidence="13">KI4_B1</strain>
    </source>
</reference>
<dbReference type="Pfam" id="PF01654">
    <property type="entry name" value="Cyt_bd_oxida_I"/>
    <property type="match status" value="1"/>
</dbReference>
<feature type="transmembrane region" description="Helical" evidence="12">
    <location>
        <begin position="376"/>
        <end position="398"/>
    </location>
</feature>
<evidence type="ECO:0000256" key="9">
    <source>
        <dbReference type="ARBA" id="ARBA00022989"/>
    </source>
</evidence>
<feature type="transmembrane region" description="Helical" evidence="12">
    <location>
        <begin position="20"/>
        <end position="46"/>
    </location>
</feature>
<keyword evidence="9 12" id="KW-1133">Transmembrane helix</keyword>
<feature type="transmembrane region" description="Helical" evidence="12">
    <location>
        <begin position="224"/>
        <end position="242"/>
    </location>
</feature>
<dbReference type="EMBL" id="CP097119">
    <property type="protein sequence ID" value="USS89135.1"/>
    <property type="molecule type" value="Genomic_DNA"/>
</dbReference>
<feature type="transmembrane region" description="Helical" evidence="12">
    <location>
        <begin position="58"/>
        <end position="76"/>
    </location>
</feature>
<comment type="subcellular location">
    <subcellularLocation>
        <location evidence="1">Cell membrane</location>
        <topology evidence="1">Multi-pass membrane protein</topology>
    </subcellularLocation>
</comment>
<keyword evidence="10 12" id="KW-0408">Iron</keyword>
<dbReference type="GO" id="GO:0009055">
    <property type="term" value="F:electron transfer activity"/>
    <property type="evidence" value="ECO:0007669"/>
    <property type="project" value="UniProtKB-UniRule"/>
</dbReference>
<dbReference type="AlphaFoldDB" id="A0A9Q9E1V4"/>
<feature type="transmembrane region" description="Helical" evidence="12">
    <location>
        <begin position="426"/>
        <end position="448"/>
    </location>
</feature>
<organism evidence="13 14">
    <name type="scientific">Fructilactobacillus cliffordii</name>
    <dbReference type="NCBI Taxonomy" id="2940299"/>
    <lineage>
        <taxon>Bacteria</taxon>
        <taxon>Bacillati</taxon>
        <taxon>Bacillota</taxon>
        <taxon>Bacilli</taxon>
        <taxon>Lactobacillales</taxon>
        <taxon>Lactobacillaceae</taxon>
        <taxon>Fructilactobacillus</taxon>
    </lineage>
</organism>
<keyword evidence="14" id="KW-1185">Reference proteome</keyword>
<keyword evidence="3 12" id="KW-0813">Transport</keyword>
<keyword evidence="8 12" id="KW-0249">Electron transport</keyword>
<dbReference type="GO" id="GO:0020037">
    <property type="term" value="F:heme binding"/>
    <property type="evidence" value="ECO:0007669"/>
    <property type="project" value="TreeGrafter"/>
</dbReference>
<feature type="transmembrane region" description="Helical" evidence="12">
    <location>
        <begin position="339"/>
        <end position="364"/>
    </location>
</feature>
<protein>
    <submittedName>
        <fullName evidence="13">Cytochrome ubiquinol oxidase subunit I</fullName>
    </submittedName>
</protein>
<comment type="similarity">
    <text evidence="2 12">Belongs to the cytochrome ubiquinol oxidase subunit 1 family.</text>
</comment>
<evidence type="ECO:0000256" key="5">
    <source>
        <dbReference type="ARBA" id="ARBA00022617"/>
    </source>
</evidence>
<dbReference type="RefSeq" id="WP_252766652.1">
    <property type="nucleotide sequence ID" value="NZ_CP097119.1"/>
</dbReference>
<evidence type="ECO:0000256" key="2">
    <source>
        <dbReference type="ARBA" id="ARBA00009819"/>
    </source>
</evidence>
<dbReference type="PIRSF" id="PIRSF006446">
    <property type="entry name" value="Cyt_quinol_oxidase_1"/>
    <property type="match status" value="1"/>
</dbReference>
<evidence type="ECO:0000256" key="8">
    <source>
        <dbReference type="ARBA" id="ARBA00022982"/>
    </source>
</evidence>
<dbReference type="GO" id="GO:0019646">
    <property type="term" value="P:aerobic electron transport chain"/>
    <property type="evidence" value="ECO:0007669"/>
    <property type="project" value="InterPro"/>
</dbReference>
<dbReference type="PANTHER" id="PTHR30365:SF15">
    <property type="entry name" value="CYTOCHROME BD UBIQUINOL OXIDASE SUBUNIT 1"/>
    <property type="match status" value="1"/>
</dbReference>
<evidence type="ECO:0000256" key="4">
    <source>
        <dbReference type="ARBA" id="ARBA00022475"/>
    </source>
</evidence>
<dbReference type="Proteomes" id="UP001055911">
    <property type="component" value="Chromosome"/>
</dbReference>
<dbReference type="InterPro" id="IPR002585">
    <property type="entry name" value="Cyt-d_ubiquinol_oxidase_su_1"/>
</dbReference>
<evidence type="ECO:0000256" key="12">
    <source>
        <dbReference type="PIRNR" id="PIRNR006446"/>
    </source>
</evidence>